<dbReference type="EMBL" id="QFNK01000164">
    <property type="protein sequence ID" value="PZO84838.1"/>
    <property type="molecule type" value="Genomic_DNA"/>
</dbReference>
<comment type="similarity">
    <text evidence="9 11">Belongs to the fluoride channel Fluc/FEX (TC 1.A.43) family.</text>
</comment>
<evidence type="ECO:0000256" key="9">
    <source>
        <dbReference type="ARBA" id="ARBA00035120"/>
    </source>
</evidence>
<evidence type="ECO:0000313" key="12">
    <source>
        <dbReference type="EMBL" id="PZO84838.1"/>
    </source>
</evidence>
<dbReference type="AlphaFoldDB" id="A0A2W5BTH7"/>
<name>A0A2W5BTH7_9BACT</name>
<dbReference type="PANTHER" id="PTHR28259:SF1">
    <property type="entry name" value="FLUORIDE EXPORT PROTEIN 1-RELATED"/>
    <property type="match status" value="1"/>
</dbReference>
<dbReference type="GO" id="GO:0140114">
    <property type="term" value="P:cellular detoxification of fluoride"/>
    <property type="evidence" value="ECO:0007669"/>
    <property type="project" value="UniProtKB-UniRule"/>
</dbReference>
<accession>A0A2W5BTH7</accession>
<keyword evidence="4 11" id="KW-0812">Transmembrane</keyword>
<dbReference type="NCBIfam" id="NF010791">
    <property type="entry name" value="PRK14195.1"/>
    <property type="match status" value="1"/>
</dbReference>
<keyword evidence="11" id="KW-0479">Metal-binding</keyword>
<dbReference type="GO" id="GO:0046872">
    <property type="term" value="F:metal ion binding"/>
    <property type="evidence" value="ECO:0007669"/>
    <property type="project" value="UniProtKB-KW"/>
</dbReference>
<feature type="transmembrane region" description="Helical" evidence="11">
    <location>
        <begin position="69"/>
        <end position="91"/>
    </location>
</feature>
<feature type="transmembrane region" description="Helical" evidence="11">
    <location>
        <begin position="97"/>
        <end position="121"/>
    </location>
</feature>
<keyword evidence="6 11" id="KW-0406">Ion transport</keyword>
<dbReference type="NCBIfam" id="TIGR00494">
    <property type="entry name" value="crcB"/>
    <property type="match status" value="1"/>
</dbReference>
<keyword evidence="11" id="KW-0813">Transport</keyword>
<dbReference type="InterPro" id="IPR003691">
    <property type="entry name" value="FluC"/>
</dbReference>
<gene>
    <name evidence="11" type="primary">fluC</name>
    <name evidence="11" type="synonym">crcB</name>
    <name evidence="12" type="ORF">DI626_07950</name>
</gene>
<comment type="catalytic activity">
    <reaction evidence="10">
        <text>fluoride(in) = fluoride(out)</text>
        <dbReference type="Rhea" id="RHEA:76159"/>
        <dbReference type="ChEBI" id="CHEBI:17051"/>
    </reaction>
    <physiologicalReaction direction="left-to-right" evidence="10">
        <dbReference type="Rhea" id="RHEA:76160"/>
    </physiologicalReaction>
</comment>
<evidence type="ECO:0000256" key="3">
    <source>
        <dbReference type="ARBA" id="ARBA00022519"/>
    </source>
</evidence>
<dbReference type="Pfam" id="PF02537">
    <property type="entry name" value="CRCB"/>
    <property type="match status" value="1"/>
</dbReference>
<feature type="binding site" evidence="11">
    <location>
        <position position="75"/>
    </location>
    <ligand>
        <name>Na(+)</name>
        <dbReference type="ChEBI" id="CHEBI:29101"/>
        <note>structural</note>
    </ligand>
</feature>
<keyword evidence="8 11" id="KW-0407">Ion channel</keyword>
<keyword evidence="2 11" id="KW-1003">Cell membrane</keyword>
<evidence type="ECO:0000256" key="1">
    <source>
        <dbReference type="ARBA" id="ARBA00004651"/>
    </source>
</evidence>
<feature type="transmembrane region" description="Helical" evidence="11">
    <location>
        <begin position="38"/>
        <end position="57"/>
    </location>
</feature>
<evidence type="ECO:0000256" key="6">
    <source>
        <dbReference type="ARBA" id="ARBA00023065"/>
    </source>
</evidence>
<keyword evidence="3" id="KW-0997">Cell inner membrane</keyword>
<dbReference type="GO" id="GO:0005886">
    <property type="term" value="C:plasma membrane"/>
    <property type="evidence" value="ECO:0007669"/>
    <property type="project" value="UniProtKB-SubCell"/>
</dbReference>
<dbReference type="HAMAP" id="MF_00454">
    <property type="entry name" value="FluC"/>
    <property type="match status" value="1"/>
</dbReference>
<organism evidence="12 13">
    <name type="scientific">Micavibrio aeruginosavorus</name>
    <dbReference type="NCBI Taxonomy" id="349221"/>
    <lineage>
        <taxon>Bacteria</taxon>
        <taxon>Pseudomonadati</taxon>
        <taxon>Bdellovibrionota</taxon>
        <taxon>Bdellovibrionia</taxon>
        <taxon>Bdellovibrionales</taxon>
        <taxon>Pseudobdellovibrionaceae</taxon>
        <taxon>Micavibrio</taxon>
    </lineage>
</organism>
<dbReference type="Proteomes" id="UP000249557">
    <property type="component" value="Unassembled WGS sequence"/>
</dbReference>
<comment type="activity regulation">
    <text evidence="11">Na(+) is not transported, but it plays an essential structural role and its presence is essential for fluoride channel function.</text>
</comment>
<evidence type="ECO:0000256" key="10">
    <source>
        <dbReference type="ARBA" id="ARBA00035585"/>
    </source>
</evidence>
<evidence type="ECO:0000256" key="4">
    <source>
        <dbReference type="ARBA" id="ARBA00022692"/>
    </source>
</evidence>
<keyword evidence="5 11" id="KW-1133">Transmembrane helix</keyword>
<protein>
    <recommendedName>
        <fullName evidence="11">Fluoride-specific ion channel FluC</fullName>
    </recommendedName>
</protein>
<dbReference type="PANTHER" id="PTHR28259">
    <property type="entry name" value="FLUORIDE EXPORT PROTEIN 1-RELATED"/>
    <property type="match status" value="1"/>
</dbReference>
<comment type="subcellular location">
    <subcellularLocation>
        <location evidence="1 11">Cell membrane</location>
        <topology evidence="1 11">Multi-pass membrane protein</topology>
    </subcellularLocation>
</comment>
<evidence type="ECO:0000256" key="7">
    <source>
        <dbReference type="ARBA" id="ARBA00023136"/>
    </source>
</evidence>
<reference evidence="12 13" key="1">
    <citation type="submission" date="2017-08" db="EMBL/GenBank/DDBJ databases">
        <title>Infants hospitalized years apart are colonized by the same room-sourced microbial strains.</title>
        <authorList>
            <person name="Brooks B."/>
            <person name="Olm M.R."/>
            <person name="Firek B.A."/>
            <person name="Baker R."/>
            <person name="Thomas B.C."/>
            <person name="Morowitz M.J."/>
            <person name="Banfield J.F."/>
        </authorList>
    </citation>
    <scope>NUCLEOTIDE SEQUENCE [LARGE SCALE GENOMIC DNA]</scope>
    <source>
        <strain evidence="12">S2_018_000_R2_104</strain>
    </source>
</reference>
<evidence type="ECO:0000256" key="8">
    <source>
        <dbReference type="ARBA" id="ARBA00023303"/>
    </source>
</evidence>
<feature type="binding site" evidence="11">
    <location>
        <position position="78"/>
    </location>
    <ligand>
        <name>Na(+)</name>
        <dbReference type="ChEBI" id="CHEBI:29101"/>
        <note>structural</note>
    </ligand>
</feature>
<evidence type="ECO:0000313" key="13">
    <source>
        <dbReference type="Proteomes" id="UP000249557"/>
    </source>
</evidence>
<evidence type="ECO:0000256" key="11">
    <source>
        <dbReference type="HAMAP-Rule" id="MF_00454"/>
    </source>
</evidence>
<keyword evidence="11" id="KW-0915">Sodium</keyword>
<evidence type="ECO:0000256" key="2">
    <source>
        <dbReference type="ARBA" id="ARBA00022475"/>
    </source>
</evidence>
<sequence length="126" mass="13097">MMNILAVALGGAAGSVMRHLSGKAALSLFGLSFPYGTLFVNVFGSFLMGVAIGAFALHGNVPQEMKSLVTVGFLGGFTTFSAFSLDIVTLYEQGDIGLAALYVVLSLILSLLAIFAGLILMRSFAP</sequence>
<keyword evidence="7 11" id="KW-0472">Membrane</keyword>
<comment type="function">
    <text evidence="11">Fluoride-specific ion channel. Important for reducing fluoride concentration in the cell, thus reducing its toxicity.</text>
</comment>
<dbReference type="GO" id="GO:0062054">
    <property type="term" value="F:fluoride channel activity"/>
    <property type="evidence" value="ECO:0007669"/>
    <property type="project" value="UniProtKB-UniRule"/>
</dbReference>
<comment type="caution">
    <text evidence="12">The sequence shown here is derived from an EMBL/GenBank/DDBJ whole genome shotgun (WGS) entry which is preliminary data.</text>
</comment>
<evidence type="ECO:0000256" key="5">
    <source>
        <dbReference type="ARBA" id="ARBA00022989"/>
    </source>
</evidence>
<proteinExistence type="inferred from homology"/>